<evidence type="ECO:0000256" key="9">
    <source>
        <dbReference type="ARBA" id="ARBA00036421"/>
    </source>
</evidence>
<evidence type="ECO:0000256" key="15">
    <source>
        <dbReference type="ARBA" id="ARBA00076004"/>
    </source>
</evidence>
<keyword evidence="3" id="KW-0645">Protease</keyword>
<evidence type="ECO:0000313" key="20">
    <source>
        <dbReference type="Proteomes" id="UP000291117"/>
    </source>
</evidence>
<comment type="cofactor">
    <cofactor evidence="2">
        <name>Zn(2+)</name>
        <dbReference type="ChEBI" id="CHEBI:29105"/>
    </cofactor>
</comment>
<keyword evidence="7" id="KW-0482">Metalloprotease</keyword>
<evidence type="ECO:0000259" key="18">
    <source>
        <dbReference type="Pfam" id="PF07687"/>
    </source>
</evidence>
<evidence type="ECO:0000256" key="2">
    <source>
        <dbReference type="ARBA" id="ARBA00001947"/>
    </source>
</evidence>
<comment type="caution">
    <text evidence="19">The sequence shown here is derived from an EMBL/GenBank/DDBJ whole genome shotgun (WGS) entry which is preliminary data.</text>
</comment>
<dbReference type="Gene3D" id="3.40.630.10">
    <property type="entry name" value="Zn peptidases"/>
    <property type="match status" value="2"/>
</dbReference>
<feature type="domain" description="Peptidase M20 dimerisation" evidence="18">
    <location>
        <begin position="206"/>
        <end position="291"/>
    </location>
</feature>
<dbReference type="EC" id="3.4.13.18" evidence="10"/>
<dbReference type="Pfam" id="PF01546">
    <property type="entry name" value="Peptidase_M20"/>
    <property type="match status" value="1"/>
</dbReference>
<evidence type="ECO:0000256" key="13">
    <source>
        <dbReference type="ARBA" id="ARBA00071271"/>
    </source>
</evidence>
<evidence type="ECO:0000256" key="14">
    <source>
        <dbReference type="ARBA" id="ARBA00075285"/>
    </source>
</evidence>
<dbReference type="CDD" id="cd03890">
    <property type="entry name" value="M20_pepD"/>
    <property type="match status" value="1"/>
</dbReference>
<dbReference type="InterPro" id="IPR002933">
    <property type="entry name" value="Peptidase_M20"/>
</dbReference>
<evidence type="ECO:0000256" key="3">
    <source>
        <dbReference type="ARBA" id="ARBA00022670"/>
    </source>
</evidence>
<dbReference type="FunFam" id="3.40.630.10:FF:000015">
    <property type="entry name" value="Aminoacyl-histidine dipeptidase PepD"/>
    <property type="match status" value="1"/>
</dbReference>
<evidence type="ECO:0000256" key="4">
    <source>
        <dbReference type="ARBA" id="ARBA00022723"/>
    </source>
</evidence>
<comment type="catalytic activity">
    <reaction evidence="9">
        <text>Hydrolysis of dipeptides, preferentially hydrophobic dipeptides including prolyl amino acids.</text>
        <dbReference type="EC" id="3.4.13.18"/>
    </reaction>
</comment>
<evidence type="ECO:0000256" key="11">
    <source>
        <dbReference type="ARBA" id="ARBA00044252"/>
    </source>
</evidence>
<keyword evidence="5" id="KW-0378">Hydrolase</keyword>
<dbReference type="InterPro" id="IPR001160">
    <property type="entry name" value="Peptidase_M20C"/>
</dbReference>
<dbReference type="PANTHER" id="PTHR43501:SF1">
    <property type="entry name" value="CYTOSOL NON-SPECIFIC DIPEPTIDASE"/>
    <property type="match status" value="1"/>
</dbReference>
<dbReference type="FunFam" id="3.40.630.10:FF:000018">
    <property type="entry name" value="Aminoacyl-histidine dipeptidase PepD"/>
    <property type="match status" value="1"/>
</dbReference>
<dbReference type="NCBIfam" id="TIGR01893">
    <property type="entry name" value="aa-his-dipept"/>
    <property type="match status" value="1"/>
</dbReference>
<dbReference type="PRINTS" id="PR00934">
    <property type="entry name" value="XHISDIPTASE"/>
</dbReference>
<dbReference type="InterPro" id="IPR011650">
    <property type="entry name" value="Peptidase_M20_dimer"/>
</dbReference>
<evidence type="ECO:0000313" key="19">
    <source>
        <dbReference type="EMBL" id="TCC87420.1"/>
    </source>
</evidence>
<evidence type="ECO:0000256" key="5">
    <source>
        <dbReference type="ARBA" id="ARBA00022801"/>
    </source>
</evidence>
<evidence type="ECO:0000256" key="8">
    <source>
        <dbReference type="ARBA" id="ARBA00023285"/>
    </source>
</evidence>
<dbReference type="Pfam" id="PF07687">
    <property type="entry name" value="M20_dimer"/>
    <property type="match status" value="1"/>
</dbReference>
<keyword evidence="20" id="KW-1185">Reference proteome</keyword>
<organism evidence="19 20">
    <name type="scientific">Pedobacter hiemivivus</name>
    <dbReference type="NCBI Taxonomy" id="2530454"/>
    <lineage>
        <taxon>Bacteria</taxon>
        <taxon>Pseudomonadati</taxon>
        <taxon>Bacteroidota</taxon>
        <taxon>Sphingobacteriia</taxon>
        <taxon>Sphingobacteriales</taxon>
        <taxon>Sphingobacteriaceae</taxon>
        <taxon>Pedobacter</taxon>
    </lineage>
</organism>
<name>A0A4R0ML87_9SPHI</name>
<dbReference type="OrthoDB" id="9773892at2"/>
<dbReference type="GO" id="GO:0070573">
    <property type="term" value="F:metallodipeptidase activity"/>
    <property type="evidence" value="ECO:0007669"/>
    <property type="project" value="TreeGrafter"/>
</dbReference>
<protein>
    <recommendedName>
        <fullName evidence="13">Cytosol non-specific dipeptidase</fullName>
        <ecNumber evidence="10">3.4.13.18</ecNumber>
    </recommendedName>
    <alternativeName>
        <fullName evidence="16">Aminoacyl-histidine dipeptidase</fullName>
    </alternativeName>
    <alternativeName>
        <fullName evidence="15">Beta-alanyl-histidine dipeptidase</fullName>
    </alternativeName>
    <alternativeName>
        <fullName evidence="14">Carnosinase</fullName>
    </alternativeName>
    <alternativeName>
        <fullName evidence="11">Peptidase D</fullName>
    </alternativeName>
    <alternativeName>
        <fullName evidence="17">Xaa-His dipeptidase</fullName>
    </alternativeName>
</protein>
<dbReference type="RefSeq" id="WP_131611620.1">
    <property type="nucleotide sequence ID" value="NZ_SJSM01000023.1"/>
</dbReference>
<keyword evidence="6" id="KW-0862">Zinc</keyword>
<comment type="similarity">
    <text evidence="12">Belongs to the peptidase M20C family.</text>
</comment>
<dbReference type="GO" id="GO:0046872">
    <property type="term" value="F:metal ion binding"/>
    <property type="evidence" value="ECO:0007669"/>
    <property type="project" value="UniProtKB-KW"/>
</dbReference>
<evidence type="ECO:0000256" key="10">
    <source>
        <dbReference type="ARBA" id="ARBA00038976"/>
    </source>
</evidence>
<evidence type="ECO:0000256" key="6">
    <source>
        <dbReference type="ARBA" id="ARBA00022833"/>
    </source>
</evidence>
<comment type="cofactor">
    <cofactor evidence="1">
        <name>Co(2+)</name>
        <dbReference type="ChEBI" id="CHEBI:48828"/>
    </cofactor>
</comment>
<keyword evidence="4" id="KW-0479">Metal-binding</keyword>
<evidence type="ECO:0000256" key="17">
    <source>
        <dbReference type="ARBA" id="ARBA00078074"/>
    </source>
</evidence>
<dbReference type="Proteomes" id="UP000291117">
    <property type="component" value="Unassembled WGS sequence"/>
</dbReference>
<dbReference type="SUPFAM" id="SSF53187">
    <property type="entry name" value="Zn-dependent exopeptidases"/>
    <property type="match status" value="1"/>
</dbReference>
<dbReference type="PIRSF" id="PIRSF016599">
    <property type="entry name" value="Xaa-His_dipept"/>
    <property type="match status" value="1"/>
</dbReference>
<keyword evidence="8" id="KW-0170">Cobalt</keyword>
<dbReference type="GO" id="GO:0005829">
    <property type="term" value="C:cytosol"/>
    <property type="evidence" value="ECO:0007669"/>
    <property type="project" value="TreeGrafter"/>
</dbReference>
<sequence>MKVGNLEPQALWSNFVALNAIPRASKAEERVIEFMVSFGNQLGLETYRDHVGNVVIKKPATADMEGKQTVILQSHLDMVHQKNSDSDFDFETQGIDMYVDEDWVKARGTTLGADNGIGVATIMAILAADDLVHPALEALFTIDEETGMTGAKQLDPTNLSGTILLNLDTEEDDELTIGCAGGIDTTTVYRYKHRSVAQDSIAFKVSIKGLLGGHSGMDIHKGRANANKLMNRLLYNGNKVLDLQLSTFVGGSLRNAIPREANAVVAVASNQKAAFLSFIADFSELIKAEYQSIEPALNISAAETEVPVDVLDKQDYHKIINALYAVPNGVFRMSPDIPDLVEASSNLAKIIIKDGEFITQSLQRSSVESTKEDVTIAVGAALENMGSTVTTSGDYPGWKPDADSEILSLMTKLYKVSFNAEPNVNACHAGLECGILGAHLPGMDMISFGPTIHGAHSPDERVQISSVNKFWHFLLDVLEEIPAR</sequence>
<evidence type="ECO:0000256" key="1">
    <source>
        <dbReference type="ARBA" id="ARBA00001941"/>
    </source>
</evidence>
<evidence type="ECO:0000256" key="7">
    <source>
        <dbReference type="ARBA" id="ARBA00023049"/>
    </source>
</evidence>
<reference evidence="19 20" key="1">
    <citation type="submission" date="2019-02" db="EMBL/GenBank/DDBJ databases">
        <title>Pedobacter sp. RP-3-8 sp. nov., isolated from Arctic soil.</title>
        <authorList>
            <person name="Dahal R.H."/>
        </authorList>
    </citation>
    <scope>NUCLEOTIDE SEQUENCE [LARGE SCALE GENOMIC DNA]</scope>
    <source>
        <strain evidence="19 20">RP-3-8</strain>
    </source>
</reference>
<evidence type="ECO:0000256" key="16">
    <source>
        <dbReference type="ARBA" id="ARBA00077688"/>
    </source>
</evidence>
<dbReference type="AlphaFoldDB" id="A0A4R0ML87"/>
<accession>A0A4R0ML87</accession>
<proteinExistence type="inferred from homology"/>
<evidence type="ECO:0000256" key="12">
    <source>
        <dbReference type="ARBA" id="ARBA00061423"/>
    </source>
</evidence>
<dbReference type="PANTHER" id="PTHR43501">
    <property type="entry name" value="CYTOSOL NON-SPECIFIC DIPEPTIDASE"/>
    <property type="match status" value="1"/>
</dbReference>
<dbReference type="EMBL" id="SJSM01000023">
    <property type="protein sequence ID" value="TCC87420.1"/>
    <property type="molecule type" value="Genomic_DNA"/>
</dbReference>
<dbReference type="GO" id="GO:0006508">
    <property type="term" value="P:proteolysis"/>
    <property type="evidence" value="ECO:0007669"/>
    <property type="project" value="UniProtKB-KW"/>
</dbReference>
<gene>
    <name evidence="19" type="ORF">EZ444_22590</name>
</gene>